<accession>W4HB79</accession>
<organism evidence="1">
    <name type="scientific">Aphanomyces astaci</name>
    <name type="common">Crayfish plague agent</name>
    <dbReference type="NCBI Taxonomy" id="112090"/>
    <lineage>
        <taxon>Eukaryota</taxon>
        <taxon>Sar</taxon>
        <taxon>Stramenopiles</taxon>
        <taxon>Oomycota</taxon>
        <taxon>Saprolegniomycetes</taxon>
        <taxon>Saprolegniales</taxon>
        <taxon>Verrucalvaceae</taxon>
        <taxon>Aphanomyces</taxon>
    </lineage>
</organism>
<reference evidence="1" key="1">
    <citation type="submission" date="2013-12" db="EMBL/GenBank/DDBJ databases">
        <title>The Genome Sequence of Aphanomyces astaci APO3.</title>
        <authorList>
            <consortium name="The Broad Institute Genomics Platform"/>
            <person name="Russ C."/>
            <person name="Tyler B."/>
            <person name="van West P."/>
            <person name="Dieguez-Uribeondo J."/>
            <person name="Young S.K."/>
            <person name="Zeng Q."/>
            <person name="Gargeya S."/>
            <person name="Fitzgerald M."/>
            <person name="Abouelleil A."/>
            <person name="Alvarado L."/>
            <person name="Chapman S.B."/>
            <person name="Gainer-Dewar J."/>
            <person name="Goldberg J."/>
            <person name="Griggs A."/>
            <person name="Gujja S."/>
            <person name="Hansen M."/>
            <person name="Howarth C."/>
            <person name="Imamovic A."/>
            <person name="Ireland A."/>
            <person name="Larimer J."/>
            <person name="McCowan C."/>
            <person name="Murphy C."/>
            <person name="Pearson M."/>
            <person name="Poon T.W."/>
            <person name="Priest M."/>
            <person name="Roberts A."/>
            <person name="Saif S."/>
            <person name="Shea T."/>
            <person name="Sykes S."/>
            <person name="Wortman J."/>
            <person name="Nusbaum C."/>
            <person name="Birren B."/>
        </authorList>
    </citation>
    <scope>NUCLEOTIDE SEQUENCE [LARGE SCALE GENOMIC DNA]</scope>
    <source>
        <strain evidence="1">APO3</strain>
    </source>
</reference>
<sequence length="182" mass="20133">MEGRRPDEGNSEVNTQHALTVGMTFQSGKDFVAYVRESALRANMHVTLDKLRSYRASYVLYTRAVVLTPRSFRPKYRSCILKCGKQSPYGLPSKATCPRLPGQERADVLPAFLEQFVVLSTLAAQASVRATSTGTSSVELLHSVLPLSLKPECRKSWASTALIARTSCTTESIWFLLAETET</sequence>
<proteinExistence type="predicted"/>
<dbReference type="EMBL" id="KI913114">
    <property type="protein sequence ID" value="ETV89270.1"/>
    <property type="molecule type" value="Genomic_DNA"/>
</dbReference>
<dbReference type="GeneID" id="20802607"/>
<gene>
    <name evidence="1" type="ORF">H257_00611</name>
</gene>
<dbReference type="VEuPathDB" id="FungiDB:H257_00611"/>
<name>W4HB79_APHAT</name>
<dbReference type="AlphaFoldDB" id="W4HB79"/>
<protein>
    <submittedName>
        <fullName evidence="1">Uncharacterized protein</fullName>
    </submittedName>
</protein>
<dbReference type="RefSeq" id="XP_009821670.1">
    <property type="nucleotide sequence ID" value="XM_009823368.1"/>
</dbReference>
<evidence type="ECO:0000313" key="1">
    <source>
        <dbReference type="EMBL" id="ETV89270.1"/>
    </source>
</evidence>